<protein>
    <submittedName>
        <fullName evidence="2">Uncharacterized protein</fullName>
    </submittedName>
</protein>
<dbReference type="EMBL" id="JAVRRD010000011">
    <property type="protein sequence ID" value="KAK5053837.1"/>
    <property type="molecule type" value="Genomic_DNA"/>
</dbReference>
<dbReference type="AlphaFoldDB" id="A0AAV9NBR8"/>
<dbReference type="RefSeq" id="XP_064706962.1">
    <property type="nucleotide sequence ID" value="XM_064845417.1"/>
</dbReference>
<sequence>MTTDQCSEVRKKIPNRNPADSWFDIYRIPFPTSPLPQSPYPDVNMQEYRQFLGFFKENFPSTFRQQMELRGGMVLTDTDMQVMRDEVLEDAALAAIEQLQMTFNPSLSQQSDLIERQTGQGGEDLQVQLISLGVPLAAQMGLTDALSPDSETQYVFPIPGEFSASRFFVNQESRHLRSALSVSPPLDSLEHAHEQEMPRYVKPSQVDYGRASRMQTPPSAHSGASWTWEAEMESLN</sequence>
<feature type="region of interest" description="Disordered" evidence="1">
    <location>
        <begin position="211"/>
        <end position="236"/>
    </location>
</feature>
<evidence type="ECO:0000256" key="1">
    <source>
        <dbReference type="SAM" id="MobiDB-lite"/>
    </source>
</evidence>
<evidence type="ECO:0000313" key="3">
    <source>
        <dbReference type="Proteomes" id="UP001358417"/>
    </source>
</evidence>
<keyword evidence="3" id="KW-1185">Reference proteome</keyword>
<comment type="caution">
    <text evidence="2">The sequence shown here is derived from an EMBL/GenBank/DDBJ whole genome shotgun (WGS) entry which is preliminary data.</text>
</comment>
<name>A0AAV9NBR8_9EURO</name>
<reference evidence="2 3" key="1">
    <citation type="submission" date="2023-08" db="EMBL/GenBank/DDBJ databases">
        <title>Black Yeasts Isolated from many extreme environments.</title>
        <authorList>
            <person name="Coleine C."/>
            <person name="Stajich J.E."/>
            <person name="Selbmann L."/>
        </authorList>
    </citation>
    <scope>NUCLEOTIDE SEQUENCE [LARGE SCALE GENOMIC DNA]</scope>
    <source>
        <strain evidence="2 3">CCFEE 5792</strain>
    </source>
</reference>
<evidence type="ECO:0000313" key="2">
    <source>
        <dbReference type="EMBL" id="KAK5053837.1"/>
    </source>
</evidence>
<dbReference type="Proteomes" id="UP001358417">
    <property type="component" value="Unassembled WGS sequence"/>
</dbReference>
<gene>
    <name evidence="2" type="ORF">LTR84_001799</name>
</gene>
<dbReference type="GeneID" id="89970015"/>
<proteinExistence type="predicted"/>
<accession>A0AAV9NBR8</accession>
<feature type="compositionally biased region" description="Polar residues" evidence="1">
    <location>
        <begin position="213"/>
        <end position="225"/>
    </location>
</feature>
<organism evidence="2 3">
    <name type="scientific">Exophiala bonariae</name>
    <dbReference type="NCBI Taxonomy" id="1690606"/>
    <lineage>
        <taxon>Eukaryota</taxon>
        <taxon>Fungi</taxon>
        <taxon>Dikarya</taxon>
        <taxon>Ascomycota</taxon>
        <taxon>Pezizomycotina</taxon>
        <taxon>Eurotiomycetes</taxon>
        <taxon>Chaetothyriomycetidae</taxon>
        <taxon>Chaetothyriales</taxon>
        <taxon>Herpotrichiellaceae</taxon>
        <taxon>Exophiala</taxon>
    </lineage>
</organism>